<dbReference type="SMART" id="SM00448">
    <property type="entry name" value="REC"/>
    <property type="match status" value="1"/>
</dbReference>
<dbReference type="PANTHER" id="PTHR44520:SF2">
    <property type="entry name" value="RESPONSE REGULATOR RCP1"/>
    <property type="match status" value="1"/>
</dbReference>
<dbReference type="Gene3D" id="3.40.50.2300">
    <property type="match status" value="1"/>
</dbReference>
<gene>
    <name evidence="3" type="ORF">C5O19_07050</name>
</gene>
<dbReference type="EMBL" id="PTRA01000001">
    <property type="protein sequence ID" value="PQA59404.1"/>
    <property type="molecule type" value="Genomic_DNA"/>
</dbReference>
<dbReference type="SUPFAM" id="SSF52172">
    <property type="entry name" value="CheY-like"/>
    <property type="match status" value="1"/>
</dbReference>
<dbReference type="Pfam" id="PF00072">
    <property type="entry name" value="Response_reg"/>
    <property type="match status" value="1"/>
</dbReference>
<dbReference type="RefSeq" id="WP_104710871.1">
    <property type="nucleotide sequence ID" value="NZ_PTRA01000001.1"/>
</dbReference>
<feature type="domain" description="Response regulatory" evidence="2">
    <location>
        <begin position="8"/>
        <end position="136"/>
    </location>
</feature>
<evidence type="ECO:0000313" key="4">
    <source>
        <dbReference type="Proteomes" id="UP000239590"/>
    </source>
</evidence>
<organism evidence="3 4">
    <name type="scientific">Siphonobacter curvatus</name>
    <dbReference type="NCBI Taxonomy" id="2094562"/>
    <lineage>
        <taxon>Bacteria</taxon>
        <taxon>Pseudomonadati</taxon>
        <taxon>Bacteroidota</taxon>
        <taxon>Cytophagia</taxon>
        <taxon>Cytophagales</taxon>
        <taxon>Cytophagaceae</taxon>
        <taxon>Siphonobacter</taxon>
    </lineage>
</organism>
<dbReference type="InterPro" id="IPR011006">
    <property type="entry name" value="CheY-like_superfamily"/>
</dbReference>
<evidence type="ECO:0000259" key="2">
    <source>
        <dbReference type="PROSITE" id="PS50110"/>
    </source>
</evidence>
<comment type="caution">
    <text evidence="3">The sequence shown here is derived from an EMBL/GenBank/DDBJ whole genome shotgun (WGS) entry which is preliminary data.</text>
</comment>
<name>A0A2S7INU5_9BACT</name>
<dbReference type="OrthoDB" id="7631574at2"/>
<dbReference type="AlphaFoldDB" id="A0A2S7INU5"/>
<evidence type="ECO:0000313" key="3">
    <source>
        <dbReference type="EMBL" id="PQA59404.1"/>
    </source>
</evidence>
<sequence length="147" mass="16722">MKKPLDFVLLMAEDDSDDQDLFKDALAHYYDPVKLRFVADGEECCDYLKRKGHYANPESSPRPDLILLDLNMPRKNGKEVLSEIKADDSLKSIPVIVFTTSRSPSDIQEAYQLGSNSYMVKPNSFRETLDLIQQLAGFWFTAAELPD</sequence>
<dbReference type="InterPro" id="IPR001789">
    <property type="entry name" value="Sig_transdc_resp-reg_receiver"/>
</dbReference>
<dbReference type="CDD" id="cd17557">
    <property type="entry name" value="REC_Rcp-like"/>
    <property type="match status" value="1"/>
</dbReference>
<dbReference type="InterPro" id="IPR052893">
    <property type="entry name" value="TCS_response_regulator"/>
</dbReference>
<feature type="modified residue" description="4-aspartylphosphate" evidence="1">
    <location>
        <position position="69"/>
    </location>
</feature>
<protein>
    <submittedName>
        <fullName evidence="3">Two-component system response regulator</fullName>
    </submittedName>
</protein>
<dbReference type="PROSITE" id="PS50110">
    <property type="entry name" value="RESPONSE_REGULATORY"/>
    <property type="match status" value="1"/>
</dbReference>
<dbReference type="PANTHER" id="PTHR44520">
    <property type="entry name" value="RESPONSE REGULATOR RCP1-RELATED"/>
    <property type="match status" value="1"/>
</dbReference>
<keyword evidence="4" id="KW-1185">Reference proteome</keyword>
<reference evidence="4" key="1">
    <citation type="submission" date="2018-02" db="EMBL/GenBank/DDBJ databases">
        <title>Genome sequencing of Solimonas sp. HR-BB.</title>
        <authorList>
            <person name="Lee Y."/>
            <person name="Jeon C.O."/>
        </authorList>
    </citation>
    <scope>NUCLEOTIDE SEQUENCE [LARGE SCALE GENOMIC DNA]</scope>
    <source>
        <strain evidence="4">HR-U</strain>
    </source>
</reference>
<dbReference type="GO" id="GO:0000160">
    <property type="term" value="P:phosphorelay signal transduction system"/>
    <property type="evidence" value="ECO:0007669"/>
    <property type="project" value="InterPro"/>
</dbReference>
<proteinExistence type="predicted"/>
<evidence type="ECO:0000256" key="1">
    <source>
        <dbReference type="PROSITE-ProRule" id="PRU00169"/>
    </source>
</evidence>
<dbReference type="Proteomes" id="UP000239590">
    <property type="component" value="Unassembled WGS sequence"/>
</dbReference>
<keyword evidence="1" id="KW-0597">Phosphoprotein</keyword>
<accession>A0A2S7INU5</accession>